<sequence length="167" mass="18893">MKDGQVTQSEKYEELLMAGTAFEELVNAHKDAITGIWVWGTPVEMDIDGFKTSVFYLDTEGFESIGKSNVYDDRCLIFALATVLSSVLIYNFHETISEADISRLSFAVELAEEFYGRVKVTFEQLGYFLVYLTKDSKSGQSFGARCRHILSLVLNKLQLWSLSSERS</sequence>
<accession>A0A9R1WU88</accession>
<dbReference type="InterPro" id="IPR015894">
    <property type="entry name" value="Guanylate-bd_N"/>
</dbReference>
<reference evidence="2 3" key="1">
    <citation type="journal article" date="2017" name="Nat. Commun.">
        <title>Genome assembly with in vitro proximity ligation data and whole-genome triplication in lettuce.</title>
        <authorList>
            <person name="Reyes-Chin-Wo S."/>
            <person name="Wang Z."/>
            <person name="Yang X."/>
            <person name="Kozik A."/>
            <person name="Arikit S."/>
            <person name="Song C."/>
            <person name="Xia L."/>
            <person name="Froenicke L."/>
            <person name="Lavelle D.O."/>
            <person name="Truco M.J."/>
            <person name="Xia R."/>
            <person name="Zhu S."/>
            <person name="Xu C."/>
            <person name="Xu H."/>
            <person name="Xu X."/>
            <person name="Cox K."/>
            <person name="Korf I."/>
            <person name="Meyers B.C."/>
            <person name="Michelmore R.W."/>
        </authorList>
    </citation>
    <scope>NUCLEOTIDE SEQUENCE [LARGE SCALE GENOMIC DNA]</scope>
    <source>
        <strain evidence="3">cv. Salinas</strain>
        <tissue evidence="2">Seedlings</tissue>
    </source>
</reference>
<dbReference type="GO" id="GO:0003924">
    <property type="term" value="F:GTPase activity"/>
    <property type="evidence" value="ECO:0007669"/>
    <property type="project" value="InterPro"/>
</dbReference>
<dbReference type="AlphaFoldDB" id="A0A9R1WU88"/>
<name>A0A9R1WU88_LACSA</name>
<gene>
    <name evidence="2" type="ORF">LSAT_V11C800436660</name>
</gene>
<comment type="caution">
    <text evidence="2">The sequence shown here is derived from an EMBL/GenBank/DDBJ whole genome shotgun (WGS) entry which is preliminary data.</text>
</comment>
<dbReference type="Pfam" id="PF02263">
    <property type="entry name" value="GBP"/>
    <property type="match status" value="1"/>
</dbReference>
<dbReference type="Proteomes" id="UP000235145">
    <property type="component" value="Unassembled WGS sequence"/>
</dbReference>
<organism evidence="2 3">
    <name type="scientific">Lactuca sativa</name>
    <name type="common">Garden lettuce</name>
    <dbReference type="NCBI Taxonomy" id="4236"/>
    <lineage>
        <taxon>Eukaryota</taxon>
        <taxon>Viridiplantae</taxon>
        <taxon>Streptophyta</taxon>
        <taxon>Embryophyta</taxon>
        <taxon>Tracheophyta</taxon>
        <taxon>Spermatophyta</taxon>
        <taxon>Magnoliopsida</taxon>
        <taxon>eudicotyledons</taxon>
        <taxon>Gunneridae</taxon>
        <taxon>Pentapetalae</taxon>
        <taxon>asterids</taxon>
        <taxon>campanulids</taxon>
        <taxon>Asterales</taxon>
        <taxon>Asteraceae</taxon>
        <taxon>Cichorioideae</taxon>
        <taxon>Cichorieae</taxon>
        <taxon>Lactucinae</taxon>
        <taxon>Lactuca</taxon>
    </lineage>
</organism>
<dbReference type="EMBL" id="NBSK02000008">
    <property type="protein sequence ID" value="KAJ0189235.1"/>
    <property type="molecule type" value="Genomic_DNA"/>
</dbReference>
<dbReference type="SUPFAM" id="SSF52540">
    <property type="entry name" value="P-loop containing nucleoside triphosphate hydrolases"/>
    <property type="match status" value="1"/>
</dbReference>
<proteinExistence type="predicted"/>
<evidence type="ECO:0000313" key="3">
    <source>
        <dbReference type="Proteomes" id="UP000235145"/>
    </source>
</evidence>
<dbReference type="InterPro" id="IPR027417">
    <property type="entry name" value="P-loop_NTPase"/>
</dbReference>
<dbReference type="GO" id="GO:0005525">
    <property type="term" value="F:GTP binding"/>
    <property type="evidence" value="ECO:0007669"/>
    <property type="project" value="InterPro"/>
</dbReference>
<keyword evidence="3" id="KW-1185">Reference proteome</keyword>
<evidence type="ECO:0000259" key="1">
    <source>
        <dbReference type="Pfam" id="PF02263"/>
    </source>
</evidence>
<dbReference type="Gene3D" id="3.40.50.300">
    <property type="entry name" value="P-loop containing nucleotide triphosphate hydrolases"/>
    <property type="match status" value="1"/>
</dbReference>
<feature type="domain" description="Guanylate-binding protein N-terminal" evidence="1">
    <location>
        <begin position="29"/>
        <end position="115"/>
    </location>
</feature>
<evidence type="ECO:0000313" key="2">
    <source>
        <dbReference type="EMBL" id="KAJ0189235.1"/>
    </source>
</evidence>
<dbReference type="PANTHER" id="PTHR10751">
    <property type="entry name" value="GUANYLATE BINDING PROTEIN"/>
    <property type="match status" value="1"/>
</dbReference>
<protein>
    <recommendedName>
        <fullName evidence="1">Guanylate-binding protein N-terminal domain-containing protein</fullName>
    </recommendedName>
</protein>